<dbReference type="Pfam" id="PF13682">
    <property type="entry name" value="CZB"/>
    <property type="match status" value="1"/>
</dbReference>
<feature type="coiled-coil region" evidence="4">
    <location>
        <begin position="234"/>
        <end position="264"/>
    </location>
</feature>
<dbReference type="RefSeq" id="WP_079489456.1">
    <property type="nucleotide sequence ID" value="NZ_FUZT01000001.1"/>
</dbReference>
<dbReference type="PROSITE" id="PS50111">
    <property type="entry name" value="CHEMOTAXIS_TRANSDUC_2"/>
    <property type="match status" value="1"/>
</dbReference>
<accession>A0A1T5IV65</accession>
<dbReference type="Pfam" id="PF00015">
    <property type="entry name" value="MCPsignal"/>
    <property type="match status" value="1"/>
</dbReference>
<dbReference type="Gene3D" id="1.20.120.30">
    <property type="entry name" value="Aspartate receptor, ligand-binding domain"/>
    <property type="match status" value="1"/>
</dbReference>
<evidence type="ECO:0000256" key="2">
    <source>
        <dbReference type="ARBA" id="ARBA00029447"/>
    </source>
</evidence>
<dbReference type="InterPro" id="IPR004089">
    <property type="entry name" value="MCPsignal_dom"/>
</dbReference>
<keyword evidence="1 3" id="KW-0807">Transducer</keyword>
<dbReference type="PANTHER" id="PTHR32089">
    <property type="entry name" value="METHYL-ACCEPTING CHEMOTAXIS PROTEIN MCPB"/>
    <property type="match status" value="1"/>
</dbReference>
<evidence type="ECO:0000259" key="7">
    <source>
        <dbReference type="PROSITE" id="PS50885"/>
    </source>
</evidence>
<protein>
    <submittedName>
        <fullName evidence="8">Methyl-accepting chemotaxis protein</fullName>
    </submittedName>
</protein>
<dbReference type="GO" id="GO:0016020">
    <property type="term" value="C:membrane"/>
    <property type="evidence" value="ECO:0007669"/>
    <property type="project" value="InterPro"/>
</dbReference>
<evidence type="ECO:0000313" key="8">
    <source>
        <dbReference type="EMBL" id="SKC42972.1"/>
    </source>
</evidence>
<evidence type="ECO:0000313" key="9">
    <source>
        <dbReference type="Proteomes" id="UP000190285"/>
    </source>
</evidence>
<evidence type="ECO:0000256" key="5">
    <source>
        <dbReference type="SAM" id="Phobius"/>
    </source>
</evidence>
<feature type="domain" description="Methyl-accepting transducer" evidence="6">
    <location>
        <begin position="268"/>
        <end position="525"/>
    </location>
</feature>
<evidence type="ECO:0000259" key="6">
    <source>
        <dbReference type="PROSITE" id="PS50111"/>
    </source>
</evidence>
<evidence type="ECO:0000256" key="1">
    <source>
        <dbReference type="ARBA" id="ARBA00023224"/>
    </source>
</evidence>
<reference evidence="9" key="1">
    <citation type="submission" date="2017-02" db="EMBL/GenBank/DDBJ databases">
        <authorList>
            <person name="Varghese N."/>
            <person name="Submissions S."/>
        </authorList>
    </citation>
    <scope>NUCLEOTIDE SEQUENCE [LARGE SCALE GENOMIC DNA]</scope>
    <source>
        <strain evidence="9">M1</strain>
    </source>
</reference>
<dbReference type="Proteomes" id="UP000190285">
    <property type="component" value="Unassembled WGS sequence"/>
</dbReference>
<comment type="similarity">
    <text evidence="2">Belongs to the methyl-accepting chemotaxis (MCP) protein family.</text>
</comment>
<proteinExistence type="inferred from homology"/>
<dbReference type="PANTHER" id="PTHR32089:SF112">
    <property type="entry name" value="LYSOZYME-LIKE PROTEIN-RELATED"/>
    <property type="match status" value="1"/>
</dbReference>
<keyword evidence="5" id="KW-1133">Transmembrane helix</keyword>
<dbReference type="OrthoDB" id="597657at2"/>
<dbReference type="CDD" id="cd06225">
    <property type="entry name" value="HAMP"/>
    <property type="match status" value="1"/>
</dbReference>
<name>A0A1T5IV65_9FIRM</name>
<gene>
    <name evidence="8" type="ORF">SAMN02194393_00775</name>
</gene>
<dbReference type="SMART" id="SM00304">
    <property type="entry name" value="HAMP"/>
    <property type="match status" value="1"/>
</dbReference>
<dbReference type="InterPro" id="IPR025991">
    <property type="entry name" value="Chemoreceptor_zinc-bind_dom"/>
</dbReference>
<dbReference type="InterPro" id="IPR003660">
    <property type="entry name" value="HAMP_dom"/>
</dbReference>
<keyword evidence="9" id="KW-1185">Reference proteome</keyword>
<dbReference type="Gene3D" id="6.10.340.10">
    <property type="match status" value="1"/>
</dbReference>
<dbReference type="PROSITE" id="PS50885">
    <property type="entry name" value="HAMP"/>
    <property type="match status" value="1"/>
</dbReference>
<evidence type="ECO:0000256" key="4">
    <source>
        <dbReference type="SAM" id="Coils"/>
    </source>
</evidence>
<dbReference type="EMBL" id="FUZT01000001">
    <property type="protein sequence ID" value="SKC42972.1"/>
    <property type="molecule type" value="Genomic_DNA"/>
</dbReference>
<dbReference type="CDD" id="cd11386">
    <property type="entry name" value="MCP_signal"/>
    <property type="match status" value="1"/>
</dbReference>
<evidence type="ECO:0000256" key="3">
    <source>
        <dbReference type="PROSITE-ProRule" id="PRU00284"/>
    </source>
</evidence>
<dbReference type="Gene3D" id="1.10.287.950">
    <property type="entry name" value="Methyl-accepting chemotaxis protein"/>
    <property type="match status" value="1"/>
</dbReference>
<feature type="transmembrane region" description="Helical" evidence="5">
    <location>
        <begin position="176"/>
        <end position="196"/>
    </location>
</feature>
<dbReference type="SMART" id="SM00283">
    <property type="entry name" value="MA"/>
    <property type="match status" value="1"/>
</dbReference>
<dbReference type="STRING" id="36842.SAMN02194393_00775"/>
<sequence>MKILHKISISFIIIFLVSAVLAYSFFISNEKLATNQEIIEEHYELSKFLLNKEIDHIIWMENITRMFATGEIPEVNSHTECSFGKWYYSFKPTDSTKDVHKAIEEPHKKIHDLGKEVISLYRSGKINEAKVLFGTDFTESVNKVRSLIGEFEGIIDKDIKNIEAKSHKDIENIKTLVIILSSITVIILVLIVLFFNKWLVKPIRTMSDKALAISKGNLNVKIQYSSKDELGILAKSFSTMIENLKNLISKIKENSDDMENYSNSIRISSKETSKSAEEIAINIQDMASGSTRLTEDADNLKNVSNQLNDISGDVKESFNIASQKSLSSYNAALNGNQYLHSTIDELDKITETVEFATKSIQNLGKRSQQIGSIVEVIHGIASQTNLLALNAAIEAARAGEYGQGFSVVAQEIRKLAEESSISAKKITSLIEDIVSETQVSVHSMEFNEEEIKKQVENIRGAGDELDKIVKHTEDTANELEGVEKITNSLIDTSNELEQMVYTLSSISEENAAATEEIAAATEEQTATMEELAATSDMLKDISENLINSINEFKLD</sequence>
<dbReference type="SUPFAM" id="SSF58104">
    <property type="entry name" value="Methyl-accepting chemotaxis protein (MCP) signaling domain"/>
    <property type="match status" value="1"/>
</dbReference>
<keyword evidence="5" id="KW-0472">Membrane</keyword>
<dbReference type="Pfam" id="PF00672">
    <property type="entry name" value="HAMP"/>
    <property type="match status" value="1"/>
</dbReference>
<keyword evidence="5" id="KW-0812">Transmembrane</keyword>
<dbReference type="GO" id="GO:0007165">
    <property type="term" value="P:signal transduction"/>
    <property type="evidence" value="ECO:0007669"/>
    <property type="project" value="UniProtKB-KW"/>
</dbReference>
<feature type="domain" description="HAMP" evidence="7">
    <location>
        <begin position="197"/>
        <end position="249"/>
    </location>
</feature>
<keyword evidence="4" id="KW-0175">Coiled coil</keyword>
<dbReference type="AlphaFoldDB" id="A0A1T5IV65"/>
<organism evidence="8 9">
    <name type="scientific">Maledivibacter halophilus</name>
    <dbReference type="NCBI Taxonomy" id="36842"/>
    <lineage>
        <taxon>Bacteria</taxon>
        <taxon>Bacillati</taxon>
        <taxon>Bacillota</taxon>
        <taxon>Clostridia</taxon>
        <taxon>Peptostreptococcales</taxon>
        <taxon>Caminicellaceae</taxon>
        <taxon>Maledivibacter</taxon>
    </lineage>
</organism>